<dbReference type="Proteomes" id="UP000197003">
    <property type="component" value="Chromosome"/>
</dbReference>
<dbReference type="RefSeq" id="WP_088565063.1">
    <property type="nucleotide sequence ID" value="NZ_CP020946.1"/>
</dbReference>
<feature type="transmembrane region" description="Helical" evidence="8">
    <location>
        <begin position="916"/>
        <end position="943"/>
    </location>
</feature>
<comment type="similarity">
    <text evidence="2">Belongs to the resistance-nodulation-cell division (RND) (TC 2.A.6) family.</text>
</comment>
<dbReference type="PRINTS" id="PR00702">
    <property type="entry name" value="ACRIFLAVINRP"/>
</dbReference>
<proteinExistence type="inferred from homology"/>
<feature type="transmembrane region" description="Helical" evidence="8">
    <location>
        <begin position="476"/>
        <end position="499"/>
    </location>
</feature>
<feature type="transmembrane region" description="Helical" evidence="8">
    <location>
        <begin position="12"/>
        <end position="32"/>
    </location>
</feature>
<dbReference type="GO" id="GO:0008324">
    <property type="term" value="F:monoatomic cation transmembrane transporter activity"/>
    <property type="evidence" value="ECO:0007669"/>
    <property type="project" value="InterPro"/>
</dbReference>
<dbReference type="Gene3D" id="3.30.70.1440">
    <property type="entry name" value="Multidrug efflux transporter AcrB pore domain"/>
    <property type="match status" value="1"/>
</dbReference>
<feature type="transmembrane region" description="Helical" evidence="8">
    <location>
        <begin position="534"/>
        <end position="552"/>
    </location>
</feature>
<evidence type="ECO:0000256" key="2">
    <source>
        <dbReference type="ARBA" id="ARBA00010942"/>
    </source>
</evidence>
<dbReference type="GO" id="GO:0042910">
    <property type="term" value="F:xenobiotic transmembrane transporter activity"/>
    <property type="evidence" value="ECO:0007669"/>
    <property type="project" value="TreeGrafter"/>
</dbReference>
<dbReference type="InterPro" id="IPR001036">
    <property type="entry name" value="Acrflvin-R"/>
</dbReference>
<dbReference type="Gene3D" id="3.30.70.1320">
    <property type="entry name" value="Multidrug efflux transporter AcrB pore domain like"/>
    <property type="match status" value="1"/>
</dbReference>
<feature type="transmembrane region" description="Helical" evidence="8">
    <location>
        <begin position="444"/>
        <end position="464"/>
    </location>
</feature>
<dbReference type="PANTHER" id="PTHR32063:SF4">
    <property type="entry name" value="SLR6043 PROTEIN"/>
    <property type="match status" value="1"/>
</dbReference>
<evidence type="ECO:0000313" key="10">
    <source>
        <dbReference type="Proteomes" id="UP000197003"/>
    </source>
</evidence>
<dbReference type="Gene3D" id="1.20.1640.10">
    <property type="entry name" value="Multidrug efflux transporter AcrB transmembrane domain"/>
    <property type="match status" value="2"/>
</dbReference>
<dbReference type="InterPro" id="IPR027463">
    <property type="entry name" value="AcrB_DN_DC_subdom"/>
</dbReference>
<protein>
    <submittedName>
        <fullName evidence="9">CusA/CzcA family heavy metal efflux RND transporter</fullName>
    </submittedName>
</protein>
<dbReference type="Pfam" id="PF00873">
    <property type="entry name" value="ACR_tran"/>
    <property type="match status" value="1"/>
</dbReference>
<organism evidence="9 10">
    <name type="scientific">Bdellovibrio bacteriovorus</name>
    <dbReference type="NCBI Taxonomy" id="959"/>
    <lineage>
        <taxon>Bacteria</taxon>
        <taxon>Pseudomonadati</taxon>
        <taxon>Bdellovibrionota</taxon>
        <taxon>Bdellovibrionia</taxon>
        <taxon>Bdellovibrionales</taxon>
        <taxon>Pseudobdellovibrionaceae</taxon>
        <taxon>Bdellovibrio</taxon>
    </lineage>
</organism>
<keyword evidence="4" id="KW-1003">Cell membrane</keyword>
<dbReference type="NCBIfam" id="TIGR00914">
    <property type="entry name" value="2A0601"/>
    <property type="match status" value="1"/>
</dbReference>
<feature type="transmembrane region" description="Helical" evidence="8">
    <location>
        <begin position="964"/>
        <end position="983"/>
    </location>
</feature>
<dbReference type="Gene3D" id="3.30.70.1430">
    <property type="entry name" value="Multidrug efflux transporter AcrB pore domain"/>
    <property type="match status" value="2"/>
</dbReference>
<feature type="transmembrane region" description="Helical" evidence="8">
    <location>
        <begin position="995"/>
        <end position="1020"/>
    </location>
</feature>
<keyword evidence="5 8" id="KW-0812">Transmembrane</keyword>
<reference evidence="9 10" key="1">
    <citation type="submission" date="2017-04" db="EMBL/GenBank/DDBJ databases">
        <title>Whole genome sequence of Bdellovibrio bacteriovorus strain SSB218315.</title>
        <authorList>
            <person name="Oyedara O."/>
            <person name="Rodriguez-Perez M.A."/>
        </authorList>
    </citation>
    <scope>NUCLEOTIDE SEQUENCE [LARGE SCALE GENOMIC DNA]</scope>
    <source>
        <strain evidence="9 10">SSB218315</strain>
    </source>
</reference>
<dbReference type="SUPFAM" id="SSF82693">
    <property type="entry name" value="Multidrug efflux transporter AcrB pore domain, PN1, PN2, PC1 and PC2 subdomains"/>
    <property type="match status" value="3"/>
</dbReference>
<feature type="transmembrane region" description="Helical" evidence="8">
    <location>
        <begin position="863"/>
        <end position="880"/>
    </location>
</feature>
<evidence type="ECO:0000256" key="6">
    <source>
        <dbReference type="ARBA" id="ARBA00022989"/>
    </source>
</evidence>
<sequence length="1041" mass="113996">MLDRIIKYSLTHRLIVIAVAALMVAYGGWALVHLPVDVFPDLNRPTVNIMTEAHGLAPEEVETLVTFPLETALNGLPGVERVRSSSGVGLSVIYVEFGWDTDIYRNRQMVQEKIALAKEKLPKNISPTLGPISSIMGEIQFVGLSSPDNKVSGMDLRTLADWTLRPRLMSIPGVSQVISIGGGVRQYQILISAEKLQKLQLTMDEVEHNLSDVSQNSTGGFIDLEGQEFLIRNIGAVKEKEEIMNSVVGMHLGRPVLVKEIADVVEGPQTKRGDGSINGKPGVILSIQKQPGANTLELTEKIDEALKQFATTLPAGVELQPNLFKQSLFIETAIDNVKMALRDGVFLVFIVLFLFLMNFRTTAITMTAIPLSFVLTAIVFKFFDLSVNTMTLGGLAIAIGELVDDAIVDVENVYRRLRENKLLANPRNPLVVIYEASSEVRNSIVIATLIVVLVFVPLFSMGGIEGRLFVPLGISYIVSLLASMVVSLTVTPALCSYFLSKGELLEHKDGALVRWLKKHQEKLLNKTLDNPKPVLWASGLLFAGSIALSLIIGRDFLPHFNEGSAMISVVAPPGISLAESNKIGTQAELIVLKTPEVVTVSRRTGRAELDEHAEGVNTSEIEVDFKDEGRPREVVLEEIRKNLEAIPNVGVNVGQPISHRLDHLLSGVRAQIAIKVFGPELSTLRAKGAEVYQAIKDVPGLVDLQVEQQVLIPQVKIHLLRDEAARYGITVGDLAQLLEKALQGEVVGQILEGHKTVDVFMRFDDKSRTDLELIKRTPVKIMPDGSRITVEKVADVYESTGPNIIQRENAQRRIVVQANSTDRSLDAIIADIRKNIESKVEMPAGYYVVYGGQFESQQQASDMMAILGVISILTIFLVLYAHFKSTFISIQIMLNIPMAFIGGIIAIYITGGTLSIASLVAFVTLCGIASRNGIMMISHYLHLMKHEGEEFSKHMVVRGSLERLVPVLMTALTAILGLLPLALSPGAPGREILHPVAIVIVGGLLSSTLLDMYLTPAIFWKFGKQSALKHIEENEKQGVLS</sequence>
<dbReference type="InterPro" id="IPR004763">
    <property type="entry name" value="CusA-like"/>
</dbReference>
<dbReference type="Gene3D" id="3.30.2090.10">
    <property type="entry name" value="Multidrug efflux transporter AcrB TolC docking domain, DN and DC subdomains"/>
    <property type="match status" value="2"/>
</dbReference>
<evidence type="ECO:0000256" key="5">
    <source>
        <dbReference type="ARBA" id="ARBA00022692"/>
    </source>
</evidence>
<evidence type="ECO:0000256" key="7">
    <source>
        <dbReference type="ARBA" id="ARBA00023136"/>
    </source>
</evidence>
<dbReference type="GO" id="GO:0005886">
    <property type="term" value="C:plasma membrane"/>
    <property type="evidence" value="ECO:0007669"/>
    <property type="project" value="UniProtKB-SubCell"/>
</dbReference>
<evidence type="ECO:0000256" key="8">
    <source>
        <dbReference type="SAM" id="Phobius"/>
    </source>
</evidence>
<evidence type="ECO:0000256" key="4">
    <source>
        <dbReference type="ARBA" id="ARBA00022475"/>
    </source>
</evidence>
<gene>
    <name evidence="9" type="ORF">B9G79_08060</name>
</gene>
<keyword evidence="3" id="KW-0813">Transport</keyword>
<feature type="transmembrane region" description="Helical" evidence="8">
    <location>
        <begin position="363"/>
        <end position="383"/>
    </location>
</feature>
<dbReference type="EMBL" id="CP020946">
    <property type="protein sequence ID" value="ASD63528.1"/>
    <property type="molecule type" value="Genomic_DNA"/>
</dbReference>
<dbReference type="PANTHER" id="PTHR32063">
    <property type="match status" value="1"/>
</dbReference>
<evidence type="ECO:0000313" key="9">
    <source>
        <dbReference type="EMBL" id="ASD63528.1"/>
    </source>
</evidence>
<dbReference type="SUPFAM" id="SSF82714">
    <property type="entry name" value="Multidrug efflux transporter AcrB TolC docking domain, DN and DC subdomains"/>
    <property type="match status" value="2"/>
</dbReference>
<evidence type="ECO:0000256" key="3">
    <source>
        <dbReference type="ARBA" id="ARBA00022448"/>
    </source>
</evidence>
<name>A0A1Z3N7U2_BDEBC</name>
<keyword evidence="6 8" id="KW-1133">Transmembrane helix</keyword>
<dbReference type="OrthoDB" id="5287521at2"/>
<comment type="subcellular location">
    <subcellularLocation>
        <location evidence="1">Cell membrane</location>
        <topology evidence="1">Multi-pass membrane protein</topology>
    </subcellularLocation>
</comment>
<dbReference type="AlphaFoldDB" id="A0A1Z3N7U2"/>
<dbReference type="SUPFAM" id="SSF82866">
    <property type="entry name" value="Multidrug efflux transporter AcrB transmembrane domain"/>
    <property type="match status" value="2"/>
</dbReference>
<accession>A0A1Z3N7U2</accession>
<keyword evidence="7 8" id="KW-0472">Membrane</keyword>
<evidence type="ECO:0000256" key="1">
    <source>
        <dbReference type="ARBA" id="ARBA00004651"/>
    </source>
</evidence>
<feature type="transmembrane region" description="Helical" evidence="8">
    <location>
        <begin position="892"/>
        <end position="910"/>
    </location>
</feature>